<comment type="caution">
    <text evidence="1">The sequence shown here is derived from an EMBL/GenBank/DDBJ whole genome shotgun (WGS) entry which is preliminary data.</text>
</comment>
<gene>
    <name evidence="1" type="ORF">TUM3794_01680</name>
</gene>
<name>A0ABQ4NUC4_SHECO</name>
<reference evidence="1 2" key="1">
    <citation type="submission" date="2021-05" db="EMBL/GenBank/DDBJ databases">
        <title>Molecular characterization for Shewanella algae harboring chromosomal blaOXA-55-like strains isolated from clinical and environment sample.</title>
        <authorList>
            <person name="Ohama Y."/>
            <person name="Aoki K."/>
            <person name="Harada S."/>
            <person name="Moriya K."/>
            <person name="Ishii Y."/>
            <person name="Tateda K."/>
        </authorList>
    </citation>
    <scope>NUCLEOTIDE SEQUENCE [LARGE SCALE GENOMIC DNA]</scope>
    <source>
        <strain evidence="1 2">MBTL60-118</strain>
    </source>
</reference>
<dbReference type="RefSeq" id="WP_139151924.1">
    <property type="nucleotide sequence ID" value="NZ_BPEU01000001.1"/>
</dbReference>
<dbReference type="EMBL" id="BPEU01000001">
    <property type="protein sequence ID" value="GIU34818.1"/>
    <property type="molecule type" value="Genomic_DNA"/>
</dbReference>
<protein>
    <submittedName>
        <fullName evidence="1">Uncharacterized protein</fullName>
    </submittedName>
</protein>
<keyword evidence="2" id="KW-1185">Reference proteome</keyword>
<sequence>MSYKMNGHEITVNFPVASISLNKSSIAFTDSLGKNKQTFSKRVEALQFMKWLLSSNK</sequence>
<accession>A0ABQ4NUC4</accession>
<organism evidence="1 2">
    <name type="scientific">Shewanella colwelliana</name>
    <name type="common">Alteromonas colwelliana</name>
    <dbReference type="NCBI Taxonomy" id="23"/>
    <lineage>
        <taxon>Bacteria</taxon>
        <taxon>Pseudomonadati</taxon>
        <taxon>Pseudomonadota</taxon>
        <taxon>Gammaproteobacteria</taxon>
        <taxon>Alteromonadales</taxon>
        <taxon>Shewanellaceae</taxon>
        <taxon>Shewanella</taxon>
    </lineage>
</organism>
<evidence type="ECO:0000313" key="1">
    <source>
        <dbReference type="EMBL" id="GIU34818.1"/>
    </source>
</evidence>
<dbReference type="Proteomes" id="UP000773469">
    <property type="component" value="Unassembled WGS sequence"/>
</dbReference>
<proteinExistence type="predicted"/>
<evidence type="ECO:0000313" key="2">
    <source>
        <dbReference type="Proteomes" id="UP000773469"/>
    </source>
</evidence>